<name>F0QZR2_PHOSB</name>
<reference evidence="14 15" key="1">
    <citation type="journal article" date="2011" name="Stand. Genomic Sci.">
        <title>Complete genome sequence of Bacteroides salanitronis type strain (BL78).</title>
        <authorList>
            <person name="Gronow S."/>
            <person name="Held B."/>
            <person name="Lucas S."/>
            <person name="Lapidus A."/>
            <person name="Del Rio T.G."/>
            <person name="Nolan M."/>
            <person name="Tice H."/>
            <person name="Deshpande S."/>
            <person name="Cheng J.F."/>
            <person name="Pitluck S."/>
            <person name="Liolios K."/>
            <person name="Pagani I."/>
            <person name="Ivanova N."/>
            <person name="Mavromatis K."/>
            <person name="Pati A."/>
            <person name="Tapia R."/>
            <person name="Han C."/>
            <person name="Goodwin L."/>
            <person name="Chen A."/>
            <person name="Palaniappan K."/>
            <person name="Land M."/>
            <person name="Hauser L."/>
            <person name="Chang Y.J."/>
            <person name="Jeffries C.D."/>
            <person name="Brambilla E.M."/>
            <person name="Rohde M."/>
            <person name="Goker M."/>
            <person name="Detter J.C."/>
            <person name="Woyke T."/>
            <person name="Bristow J."/>
            <person name="Markowitz V."/>
            <person name="Hugenholtz P."/>
            <person name="Kyrpides N.C."/>
            <person name="Klenk H.P."/>
            <person name="Eisen J.A."/>
        </authorList>
    </citation>
    <scope>NUCLEOTIDE SEQUENCE [LARGE SCALE GENOMIC DNA]</scope>
    <source>
        <strain evidence="14 15">DSM 18170</strain>
    </source>
</reference>
<dbReference type="GO" id="GO:0019646">
    <property type="term" value="P:aerobic electron transport chain"/>
    <property type="evidence" value="ECO:0007669"/>
    <property type="project" value="InterPro"/>
</dbReference>
<keyword evidence="15" id="KW-1185">Reference proteome</keyword>
<feature type="transmembrane region" description="Helical" evidence="13">
    <location>
        <begin position="189"/>
        <end position="213"/>
    </location>
</feature>
<accession>F0QZR2</accession>
<comment type="subcellular location">
    <subcellularLocation>
        <location evidence="1">Cell inner membrane</location>
        <topology evidence="1">Multi-pass membrane protein</topology>
    </subcellularLocation>
</comment>
<feature type="transmembrane region" description="Helical" evidence="13">
    <location>
        <begin position="220"/>
        <end position="241"/>
    </location>
</feature>
<evidence type="ECO:0000256" key="11">
    <source>
        <dbReference type="ARBA" id="ARBA00023004"/>
    </source>
</evidence>
<proteinExistence type="inferred from homology"/>
<evidence type="ECO:0000256" key="7">
    <source>
        <dbReference type="ARBA" id="ARBA00022692"/>
    </source>
</evidence>
<feature type="transmembrane region" description="Helical" evidence="13">
    <location>
        <begin position="98"/>
        <end position="123"/>
    </location>
</feature>
<feature type="transmembrane region" description="Helical" evidence="13">
    <location>
        <begin position="22"/>
        <end position="47"/>
    </location>
</feature>
<evidence type="ECO:0000256" key="13">
    <source>
        <dbReference type="PIRNR" id="PIRNR006446"/>
    </source>
</evidence>
<evidence type="ECO:0000256" key="6">
    <source>
        <dbReference type="ARBA" id="ARBA00022617"/>
    </source>
</evidence>
<dbReference type="OrthoDB" id="9807042at2"/>
<evidence type="ECO:0000256" key="9">
    <source>
        <dbReference type="ARBA" id="ARBA00022982"/>
    </source>
</evidence>
<feature type="transmembrane region" description="Helical" evidence="13">
    <location>
        <begin position="469"/>
        <end position="488"/>
    </location>
</feature>
<comment type="similarity">
    <text evidence="2 13">Belongs to the cytochrome ubiquinol oxidase subunit 1 family.</text>
</comment>
<keyword evidence="6 13" id="KW-0349">Heme</keyword>
<evidence type="ECO:0000256" key="4">
    <source>
        <dbReference type="ARBA" id="ARBA00022475"/>
    </source>
</evidence>
<gene>
    <name evidence="14" type="ordered locus">Bacsa_2648</name>
</gene>
<keyword evidence="5" id="KW-0997">Cell inner membrane</keyword>
<evidence type="ECO:0000256" key="3">
    <source>
        <dbReference type="ARBA" id="ARBA00022448"/>
    </source>
</evidence>
<feature type="transmembrane region" description="Helical" evidence="13">
    <location>
        <begin position="415"/>
        <end position="438"/>
    </location>
</feature>
<sequence>MLESIDTSMIDWSRAQFALTAMYHWLFVPLTLGLAVIMGLMETLYVISGNEFWKRTAKFWMKLFGINFAVGVATGLILEFQFGTNWSNYSWFVGDIFGAPLAIEGILAFFMEATFVAVMFFGWNKVSKKFHLASTWLTGLGATISAWWILVANSWMQYPVGMAFNPDTVRNEMTDFMAVAFSPVAVMKFLHTVLSSWMLGAVFVIGVSAWFLLRKREKELAVGSMKIAAGVGLFASLVTAMTGDKSAYQVAQCQPMKLAAMEALYDGGTSEPLTVVGDIKIPKMLSYLATHDFEGYVPGINNILLGGYMLPDGTTALSAAEKITKGKEAIAALADYREAKQAGKQAEMDNAREILEANMPYFGYGYIEDSNSLVPNVWLLFWAFRVMVGLGMYFIAFFALVLFLSWKRKLSKFTWLHYVSLVSIPLAYIAGQAGWIVAEVGRQPWTIQDLLPVNAAISHLETGSVVTTFFIFLILFTVLLLAEIGIMLKAIQKGPEKGLNVK</sequence>
<feature type="transmembrane region" description="Helical" evidence="13">
    <location>
        <begin position="59"/>
        <end position="78"/>
    </location>
</feature>
<dbReference type="GO" id="GO:0070069">
    <property type="term" value="C:cytochrome complex"/>
    <property type="evidence" value="ECO:0007669"/>
    <property type="project" value="UniProtKB-UniRule"/>
</dbReference>
<dbReference type="STRING" id="667015.Bacsa_2648"/>
<evidence type="ECO:0000256" key="2">
    <source>
        <dbReference type="ARBA" id="ARBA00009819"/>
    </source>
</evidence>
<keyword evidence="11 13" id="KW-0408">Iron</keyword>
<evidence type="ECO:0000313" key="14">
    <source>
        <dbReference type="EMBL" id="ADY37182.1"/>
    </source>
</evidence>
<dbReference type="GO" id="GO:0020037">
    <property type="term" value="F:heme binding"/>
    <property type="evidence" value="ECO:0007669"/>
    <property type="project" value="TreeGrafter"/>
</dbReference>
<dbReference type="Proteomes" id="UP000007486">
    <property type="component" value="Chromosome"/>
</dbReference>
<evidence type="ECO:0000256" key="8">
    <source>
        <dbReference type="ARBA" id="ARBA00022723"/>
    </source>
</evidence>
<keyword evidence="8 13" id="KW-0479">Metal-binding</keyword>
<evidence type="ECO:0000256" key="10">
    <source>
        <dbReference type="ARBA" id="ARBA00022989"/>
    </source>
</evidence>
<dbReference type="PANTHER" id="PTHR30365:SF0">
    <property type="entry name" value="CYTOCHROME BD-I UBIQUINOL OXIDASE SUBUNIT 1"/>
    <property type="match status" value="1"/>
</dbReference>
<evidence type="ECO:0000256" key="5">
    <source>
        <dbReference type="ARBA" id="ARBA00022519"/>
    </source>
</evidence>
<dbReference type="InterPro" id="IPR002585">
    <property type="entry name" value="Cyt-d_ubiquinol_oxidase_su_1"/>
</dbReference>
<feature type="transmembrane region" description="Helical" evidence="13">
    <location>
        <begin position="130"/>
        <end position="150"/>
    </location>
</feature>
<dbReference type="PANTHER" id="PTHR30365">
    <property type="entry name" value="CYTOCHROME D UBIQUINOL OXIDASE"/>
    <property type="match status" value="1"/>
</dbReference>
<dbReference type="PIRSF" id="PIRSF006446">
    <property type="entry name" value="Cyt_quinol_oxidase_1"/>
    <property type="match status" value="1"/>
</dbReference>
<protein>
    <submittedName>
        <fullName evidence="14">Cytochrome bd ubiquinol oxidase subunit I</fullName>
    </submittedName>
</protein>
<feature type="transmembrane region" description="Helical" evidence="13">
    <location>
        <begin position="379"/>
        <end position="403"/>
    </location>
</feature>
<evidence type="ECO:0000256" key="1">
    <source>
        <dbReference type="ARBA" id="ARBA00004429"/>
    </source>
</evidence>
<evidence type="ECO:0000313" key="15">
    <source>
        <dbReference type="Proteomes" id="UP000007486"/>
    </source>
</evidence>
<organism evidence="14 15">
    <name type="scientific">Phocaeicola salanitronis (strain DSM 18170 / JCM 13657 / CCUG 60908 / BL78)</name>
    <name type="common">Bacteroides salanitronis</name>
    <dbReference type="NCBI Taxonomy" id="667015"/>
    <lineage>
        <taxon>Bacteria</taxon>
        <taxon>Pseudomonadati</taxon>
        <taxon>Bacteroidota</taxon>
        <taxon>Bacteroidia</taxon>
        <taxon>Bacteroidales</taxon>
        <taxon>Bacteroidaceae</taxon>
        <taxon>Phocaeicola</taxon>
    </lineage>
</organism>
<dbReference type="GO" id="GO:0046872">
    <property type="term" value="F:metal ion binding"/>
    <property type="evidence" value="ECO:0007669"/>
    <property type="project" value="UniProtKB-UniRule"/>
</dbReference>
<dbReference type="GO" id="GO:0016682">
    <property type="term" value="F:oxidoreductase activity, acting on diphenols and related substances as donors, oxygen as acceptor"/>
    <property type="evidence" value="ECO:0007669"/>
    <property type="project" value="TreeGrafter"/>
</dbReference>
<keyword evidence="9 13" id="KW-0249">Electron transport</keyword>
<dbReference type="eggNOG" id="COG1271">
    <property type="taxonomic scope" value="Bacteria"/>
</dbReference>
<dbReference type="EMBL" id="CP002530">
    <property type="protein sequence ID" value="ADY37182.1"/>
    <property type="molecule type" value="Genomic_DNA"/>
</dbReference>
<dbReference type="KEGG" id="bsa:Bacsa_2648"/>
<keyword evidence="12 13" id="KW-0472">Membrane</keyword>
<dbReference type="Pfam" id="PF01654">
    <property type="entry name" value="Cyt_bd_oxida_I"/>
    <property type="match status" value="1"/>
</dbReference>
<dbReference type="RefSeq" id="WP_013618556.1">
    <property type="nucleotide sequence ID" value="NC_015164.1"/>
</dbReference>
<keyword evidence="10 13" id="KW-1133">Transmembrane helix</keyword>
<keyword evidence="4 13" id="KW-1003">Cell membrane</keyword>
<dbReference type="AlphaFoldDB" id="F0QZR2"/>
<evidence type="ECO:0000256" key="12">
    <source>
        <dbReference type="ARBA" id="ARBA00023136"/>
    </source>
</evidence>
<dbReference type="HOGENOM" id="CLU_030555_0_1_10"/>
<keyword evidence="3 13" id="KW-0813">Transport</keyword>
<keyword evidence="7 13" id="KW-0812">Transmembrane</keyword>
<dbReference type="GO" id="GO:0009055">
    <property type="term" value="F:electron transfer activity"/>
    <property type="evidence" value="ECO:0007669"/>
    <property type="project" value="UniProtKB-UniRule"/>
</dbReference>
<dbReference type="GO" id="GO:0005886">
    <property type="term" value="C:plasma membrane"/>
    <property type="evidence" value="ECO:0007669"/>
    <property type="project" value="UniProtKB-SubCell"/>
</dbReference>